<keyword evidence="1" id="KW-0732">Signal</keyword>
<keyword evidence="3" id="KW-1185">Reference proteome</keyword>
<evidence type="ECO:0000256" key="1">
    <source>
        <dbReference type="SAM" id="SignalP"/>
    </source>
</evidence>
<reference evidence="2 3" key="1">
    <citation type="submission" date="2016-10" db="EMBL/GenBank/DDBJ databases">
        <authorList>
            <person name="de Groot N.N."/>
        </authorList>
    </citation>
    <scope>NUCLEOTIDE SEQUENCE [LARGE SCALE GENOMIC DNA]</scope>
    <source>
        <strain evidence="2 3">U95</strain>
    </source>
</reference>
<dbReference type="AlphaFoldDB" id="A0A1G5Q2L4"/>
<name>A0A1G5Q2L4_9RHOB</name>
<dbReference type="OrthoDB" id="8592798at2"/>
<dbReference type="Gene3D" id="1.25.40.10">
    <property type="entry name" value="Tetratricopeptide repeat domain"/>
    <property type="match status" value="1"/>
</dbReference>
<sequence>MRSFAIATALVATFALPVFAAGGDDFEPPKPSDGTKKCWGKRVYDAETGKCIKPEKSSMSDQQLLQTARELAYLDRQEDAQAVLAAISDQTDGHVLTYWGFTHRKLGNQDLADRFYTQAIAQDPSNILARSYMAQGFVTQGKLGEAYEQWQEILAYGGKGSWPETSLRKALETGKTYSY</sequence>
<dbReference type="EMBL" id="FMWG01000002">
    <property type="protein sequence ID" value="SCZ55868.1"/>
    <property type="molecule type" value="Genomic_DNA"/>
</dbReference>
<feature type="chain" id="PRO_5011494519" evidence="1">
    <location>
        <begin position="21"/>
        <end position="179"/>
    </location>
</feature>
<dbReference type="Proteomes" id="UP000198767">
    <property type="component" value="Unassembled WGS sequence"/>
</dbReference>
<feature type="signal peptide" evidence="1">
    <location>
        <begin position="1"/>
        <end position="20"/>
    </location>
</feature>
<proteinExistence type="predicted"/>
<dbReference type="STRING" id="1156985.SAMN04488118_102489"/>
<gene>
    <name evidence="2" type="ORF">SAMN04488118_102489</name>
</gene>
<dbReference type="InterPro" id="IPR011990">
    <property type="entry name" value="TPR-like_helical_dom_sf"/>
</dbReference>
<organism evidence="2 3">
    <name type="scientific">Epibacterium ulvae</name>
    <dbReference type="NCBI Taxonomy" id="1156985"/>
    <lineage>
        <taxon>Bacteria</taxon>
        <taxon>Pseudomonadati</taxon>
        <taxon>Pseudomonadota</taxon>
        <taxon>Alphaproteobacteria</taxon>
        <taxon>Rhodobacterales</taxon>
        <taxon>Roseobacteraceae</taxon>
        <taxon>Epibacterium</taxon>
    </lineage>
</organism>
<protein>
    <submittedName>
        <fullName evidence="2">Uncharacterized protein</fullName>
    </submittedName>
</protein>
<evidence type="ECO:0000313" key="3">
    <source>
        <dbReference type="Proteomes" id="UP000198767"/>
    </source>
</evidence>
<evidence type="ECO:0000313" key="2">
    <source>
        <dbReference type="EMBL" id="SCZ55868.1"/>
    </source>
</evidence>
<accession>A0A1G5Q2L4</accession>
<dbReference type="SUPFAM" id="SSF48452">
    <property type="entry name" value="TPR-like"/>
    <property type="match status" value="1"/>
</dbReference>
<dbReference type="RefSeq" id="WP_090216853.1">
    <property type="nucleotide sequence ID" value="NZ_FMWG01000002.1"/>
</dbReference>